<dbReference type="AlphaFoldDB" id="A0A2S3V4N8"/>
<evidence type="ECO:0000256" key="4">
    <source>
        <dbReference type="ARBA" id="ARBA00022989"/>
    </source>
</evidence>
<feature type="transmembrane region" description="Helical" evidence="6">
    <location>
        <begin position="128"/>
        <end position="150"/>
    </location>
</feature>
<evidence type="ECO:0000256" key="6">
    <source>
        <dbReference type="SAM" id="Phobius"/>
    </source>
</evidence>
<proteinExistence type="predicted"/>
<feature type="transmembrane region" description="Helical" evidence="6">
    <location>
        <begin position="93"/>
        <end position="116"/>
    </location>
</feature>
<feature type="transmembrane region" description="Helical" evidence="6">
    <location>
        <begin position="209"/>
        <end position="231"/>
    </location>
</feature>
<keyword evidence="2" id="KW-1003">Cell membrane</keyword>
<feature type="domain" description="EamA" evidence="7">
    <location>
        <begin position="217"/>
        <end position="349"/>
    </location>
</feature>
<dbReference type="Proteomes" id="UP000236959">
    <property type="component" value="Unassembled WGS sequence"/>
</dbReference>
<dbReference type="PANTHER" id="PTHR32322">
    <property type="entry name" value="INNER MEMBRANE TRANSPORTER"/>
    <property type="match status" value="1"/>
</dbReference>
<keyword evidence="3 6" id="KW-0812">Transmembrane</keyword>
<feature type="transmembrane region" description="Helical" evidence="6">
    <location>
        <begin position="243"/>
        <end position="264"/>
    </location>
</feature>
<dbReference type="InterPro" id="IPR000620">
    <property type="entry name" value="EamA_dom"/>
</dbReference>
<organism evidence="8 9">
    <name type="scientific">Roseibium marinum</name>
    <dbReference type="NCBI Taxonomy" id="281252"/>
    <lineage>
        <taxon>Bacteria</taxon>
        <taxon>Pseudomonadati</taxon>
        <taxon>Pseudomonadota</taxon>
        <taxon>Alphaproteobacteria</taxon>
        <taxon>Hyphomicrobiales</taxon>
        <taxon>Stappiaceae</taxon>
        <taxon>Roseibium</taxon>
    </lineage>
</organism>
<gene>
    <name evidence="8" type="ORF">CLV41_1011310</name>
</gene>
<dbReference type="InterPro" id="IPR050638">
    <property type="entry name" value="AA-Vitamin_Transporters"/>
</dbReference>
<keyword evidence="4 6" id="KW-1133">Transmembrane helix</keyword>
<evidence type="ECO:0000259" key="7">
    <source>
        <dbReference type="Pfam" id="PF00892"/>
    </source>
</evidence>
<comment type="subcellular location">
    <subcellularLocation>
        <location evidence="1">Cell membrane</location>
        <topology evidence="1">Multi-pass membrane protein</topology>
    </subcellularLocation>
</comment>
<evidence type="ECO:0000256" key="3">
    <source>
        <dbReference type="ARBA" id="ARBA00022692"/>
    </source>
</evidence>
<comment type="caution">
    <text evidence="8">The sequence shown here is derived from an EMBL/GenBank/DDBJ whole genome shotgun (WGS) entry which is preliminary data.</text>
</comment>
<feature type="transmembrane region" description="Helical" evidence="6">
    <location>
        <begin position="276"/>
        <end position="297"/>
    </location>
</feature>
<feature type="transmembrane region" description="Helical" evidence="6">
    <location>
        <begin position="156"/>
        <end position="178"/>
    </location>
</feature>
<dbReference type="InterPro" id="IPR037185">
    <property type="entry name" value="EmrE-like"/>
</dbReference>
<evidence type="ECO:0000313" key="9">
    <source>
        <dbReference type="Proteomes" id="UP000236959"/>
    </source>
</evidence>
<dbReference type="EMBL" id="PPCN01000001">
    <property type="protein sequence ID" value="POF34850.1"/>
    <property type="molecule type" value="Genomic_DNA"/>
</dbReference>
<dbReference type="Pfam" id="PF00892">
    <property type="entry name" value="EamA"/>
    <property type="match status" value="2"/>
</dbReference>
<feature type="transmembrane region" description="Helical" evidence="6">
    <location>
        <begin position="185"/>
        <end position="203"/>
    </location>
</feature>
<feature type="domain" description="EamA" evidence="7">
    <location>
        <begin position="68"/>
        <end position="200"/>
    </location>
</feature>
<protein>
    <submittedName>
        <fullName evidence="8">Drug/metabolite transporter (DMT)-like permease</fullName>
    </submittedName>
</protein>
<feature type="transmembrane region" description="Helical" evidence="6">
    <location>
        <begin position="309"/>
        <end position="328"/>
    </location>
</feature>
<evidence type="ECO:0000256" key="1">
    <source>
        <dbReference type="ARBA" id="ARBA00004651"/>
    </source>
</evidence>
<name>A0A2S3V4N8_9HYPH</name>
<feature type="transmembrane region" description="Helical" evidence="6">
    <location>
        <begin position="60"/>
        <end position="81"/>
    </location>
</feature>
<evidence type="ECO:0000313" key="8">
    <source>
        <dbReference type="EMBL" id="POF34850.1"/>
    </source>
</evidence>
<keyword evidence="9" id="KW-1185">Reference proteome</keyword>
<evidence type="ECO:0000256" key="2">
    <source>
        <dbReference type="ARBA" id="ARBA00022475"/>
    </source>
</evidence>
<sequence>MAGFTHDFFRFGNNPGYYLRETHSISNRRPFRSLRSSSTDVGISTAFRGKVLMLSITRRFGGLTYGNAILMLALTALFFGGNTVAGRLAVGEVSPMVVVFLRWVIVAGILMPSLWIRIRAEWPVMRPYFPRMILMAVFGYVGFNTLFYIAATRTTAVNLGIIQGSIPIFVLIGSVIAFSTGVRVLQILGILLTLAGVTLVASQGNLDTLLALAVNPGDGVMLIACVLYSGYTLALRNRPQVSGLAFFAVLSAISAVTSVPGLVFELASGTAQWPTVKGWMVVLYISLFPSCLAQIFFMRGVELIGPARAGVFINLVPIFAAILAVSILGEPFKWHHGLALTLVLGGIWLSERKASSLQDRPAAGKANQGMDL</sequence>
<keyword evidence="5 6" id="KW-0472">Membrane</keyword>
<dbReference type="PANTHER" id="PTHR32322:SF18">
    <property type="entry name" value="S-ADENOSYLMETHIONINE_S-ADENOSYLHOMOCYSTEINE TRANSPORTER"/>
    <property type="match status" value="1"/>
</dbReference>
<dbReference type="SUPFAM" id="SSF103481">
    <property type="entry name" value="Multidrug resistance efflux transporter EmrE"/>
    <property type="match status" value="2"/>
</dbReference>
<evidence type="ECO:0000256" key="5">
    <source>
        <dbReference type="ARBA" id="ARBA00023136"/>
    </source>
</evidence>
<reference evidence="8 9" key="1">
    <citation type="submission" date="2018-01" db="EMBL/GenBank/DDBJ databases">
        <title>Genomic Encyclopedia of Archaeal and Bacterial Type Strains, Phase II (KMG-II): from individual species to whole genera.</title>
        <authorList>
            <person name="Goeker M."/>
        </authorList>
    </citation>
    <scope>NUCLEOTIDE SEQUENCE [LARGE SCALE GENOMIC DNA]</scope>
    <source>
        <strain evidence="8 9">DSM 17023</strain>
    </source>
</reference>
<accession>A0A2S3V4N8</accession>
<dbReference type="GO" id="GO:0005886">
    <property type="term" value="C:plasma membrane"/>
    <property type="evidence" value="ECO:0007669"/>
    <property type="project" value="UniProtKB-SubCell"/>
</dbReference>